<comment type="subcellular location">
    <subcellularLocation>
        <location evidence="10">Cytoplasm</location>
    </subcellularLocation>
</comment>
<dbReference type="SUPFAM" id="SSF116878">
    <property type="entry name" value="TrmE connector domain"/>
    <property type="match status" value="1"/>
</dbReference>
<evidence type="ECO:0000256" key="9">
    <source>
        <dbReference type="ARBA" id="ARBA00023134"/>
    </source>
</evidence>
<dbReference type="InterPro" id="IPR027417">
    <property type="entry name" value="P-loop_NTPase"/>
</dbReference>
<dbReference type="CDD" id="cd14858">
    <property type="entry name" value="TrmE_N"/>
    <property type="match status" value="1"/>
</dbReference>
<accession>A0A7U6JLK5</accession>
<dbReference type="InterPro" id="IPR031168">
    <property type="entry name" value="G_TrmE"/>
</dbReference>
<dbReference type="InterPro" id="IPR006073">
    <property type="entry name" value="GTP-bd"/>
</dbReference>
<feature type="binding site" evidence="10">
    <location>
        <position position="25"/>
    </location>
    <ligand>
        <name>(6S)-5-formyl-5,6,7,8-tetrahydrofolate</name>
        <dbReference type="ChEBI" id="CHEBI:57457"/>
    </ligand>
</feature>
<feature type="binding site" evidence="10">
    <location>
        <begin position="227"/>
        <end position="232"/>
    </location>
    <ligand>
        <name>GTP</name>
        <dbReference type="ChEBI" id="CHEBI:37565"/>
    </ligand>
</feature>
<keyword evidence="2 10" id="KW-0963">Cytoplasm</keyword>
<evidence type="ECO:0000256" key="10">
    <source>
        <dbReference type="HAMAP-Rule" id="MF_00379"/>
    </source>
</evidence>
<evidence type="ECO:0000256" key="11">
    <source>
        <dbReference type="RuleBase" id="RU003313"/>
    </source>
</evidence>
<dbReference type="InterPro" id="IPR004520">
    <property type="entry name" value="GTPase_MnmE"/>
</dbReference>
<dbReference type="Gene3D" id="3.40.50.300">
    <property type="entry name" value="P-loop containing nucleotide triphosphate hydrolases"/>
    <property type="match status" value="1"/>
</dbReference>
<keyword evidence="4 10" id="KW-0479">Metal-binding</keyword>
<evidence type="ECO:0000256" key="5">
    <source>
        <dbReference type="ARBA" id="ARBA00022741"/>
    </source>
</evidence>
<feature type="binding site" evidence="10">
    <location>
        <begin position="246"/>
        <end position="252"/>
    </location>
    <ligand>
        <name>GTP</name>
        <dbReference type="ChEBI" id="CHEBI:37565"/>
    </ligand>
</feature>
<dbReference type="Pfam" id="PF01926">
    <property type="entry name" value="MMR_HSR1"/>
    <property type="match status" value="1"/>
</dbReference>
<dbReference type="RefSeq" id="WP_041069812.1">
    <property type="nucleotide sequence ID" value="NZ_AP012273.1"/>
</dbReference>
<organism evidence="13 14">
    <name type="scientific">Thiolapillus brandeum</name>
    <dbReference type="NCBI Taxonomy" id="1076588"/>
    <lineage>
        <taxon>Bacteria</taxon>
        <taxon>Pseudomonadati</taxon>
        <taxon>Pseudomonadota</taxon>
        <taxon>Gammaproteobacteria</taxon>
        <taxon>Chromatiales</taxon>
        <taxon>Sedimenticolaceae</taxon>
        <taxon>Thiolapillus</taxon>
    </lineage>
</organism>
<dbReference type="PANTHER" id="PTHR42714">
    <property type="entry name" value="TRNA MODIFICATION GTPASE GTPBP3"/>
    <property type="match status" value="1"/>
</dbReference>
<keyword evidence="3 10" id="KW-0819">tRNA processing</keyword>
<dbReference type="GO" id="GO:0005525">
    <property type="term" value="F:GTP binding"/>
    <property type="evidence" value="ECO:0007669"/>
    <property type="project" value="UniProtKB-UniRule"/>
</dbReference>
<dbReference type="Gene3D" id="3.30.1360.120">
    <property type="entry name" value="Probable tRNA modification gtpase trme, domain 1"/>
    <property type="match status" value="1"/>
</dbReference>
<dbReference type="GO" id="GO:0030488">
    <property type="term" value="P:tRNA methylation"/>
    <property type="evidence" value="ECO:0007669"/>
    <property type="project" value="TreeGrafter"/>
</dbReference>
<protein>
    <recommendedName>
        <fullName evidence="10">tRNA modification GTPase MnmE</fullName>
        <ecNumber evidence="10">3.6.-.-</ecNumber>
    </recommendedName>
</protein>
<evidence type="ECO:0000259" key="12">
    <source>
        <dbReference type="PROSITE" id="PS51709"/>
    </source>
</evidence>
<dbReference type="Pfam" id="PF10396">
    <property type="entry name" value="TrmE_N"/>
    <property type="match status" value="1"/>
</dbReference>
<evidence type="ECO:0000256" key="2">
    <source>
        <dbReference type="ARBA" id="ARBA00022490"/>
    </source>
</evidence>
<gene>
    <name evidence="10" type="primary">mnmE</name>
    <name evidence="10" type="synonym">trmE</name>
    <name evidence="13" type="ORF">TBH_C2859</name>
</gene>
<evidence type="ECO:0000256" key="1">
    <source>
        <dbReference type="ARBA" id="ARBA00011043"/>
    </source>
</evidence>
<dbReference type="Pfam" id="PF12631">
    <property type="entry name" value="MnmE_helical"/>
    <property type="match status" value="1"/>
</dbReference>
<dbReference type="FunFam" id="3.30.1360.120:FF:000001">
    <property type="entry name" value="tRNA modification GTPase MnmE"/>
    <property type="match status" value="1"/>
</dbReference>
<keyword evidence="5 10" id="KW-0547">Nucleotide-binding</keyword>
<comment type="caution">
    <text evidence="10">Lacks conserved residue(s) required for the propagation of feature annotation.</text>
</comment>
<evidence type="ECO:0000256" key="6">
    <source>
        <dbReference type="ARBA" id="ARBA00022801"/>
    </source>
</evidence>
<feature type="binding site" evidence="10">
    <location>
        <begin position="354"/>
        <end position="356"/>
    </location>
    <ligand>
        <name>GTP</name>
        <dbReference type="ChEBI" id="CHEBI:37565"/>
    </ligand>
</feature>
<dbReference type="GO" id="GO:0003924">
    <property type="term" value="F:GTPase activity"/>
    <property type="evidence" value="ECO:0007669"/>
    <property type="project" value="UniProtKB-UniRule"/>
</dbReference>
<keyword evidence="7 10" id="KW-0460">Magnesium</keyword>
<name>A0A7U6JLK5_9GAMM</name>
<reference evidence="13 14" key="1">
    <citation type="journal article" date="2014" name="PLoS ONE">
        <title>Physiological and genomic features of a novel sulfur-oxidizing gammaproteobacterium belonging to a previously uncultivated symbiotic lineage isolated from a hydrothermal vent.</title>
        <authorList>
            <person name="Nunoura T."/>
            <person name="Takaki Y."/>
            <person name="Kazama H."/>
            <person name="Kakuta J."/>
            <person name="Shimamura S."/>
            <person name="Makita H."/>
            <person name="Hirai M."/>
            <person name="Miyazaki M."/>
            <person name="Takai K."/>
        </authorList>
    </citation>
    <scope>NUCLEOTIDE SEQUENCE [LARGE SCALE GENOMIC DNA]</scope>
    <source>
        <strain evidence="13 14">Hiromi1</strain>
    </source>
</reference>
<feature type="binding site" evidence="10">
    <location>
        <begin position="271"/>
        <end position="274"/>
    </location>
    <ligand>
        <name>GTP</name>
        <dbReference type="ChEBI" id="CHEBI:37565"/>
    </ligand>
</feature>
<proteinExistence type="inferred from homology"/>
<dbReference type="HAMAP" id="MF_00379">
    <property type="entry name" value="GTPase_MnmE"/>
    <property type="match status" value="1"/>
</dbReference>
<dbReference type="CDD" id="cd04164">
    <property type="entry name" value="trmE"/>
    <property type="match status" value="1"/>
</dbReference>
<dbReference type="PROSITE" id="PS51709">
    <property type="entry name" value="G_TRME"/>
    <property type="match status" value="1"/>
</dbReference>
<dbReference type="Proteomes" id="UP000031631">
    <property type="component" value="Chromosome"/>
</dbReference>
<dbReference type="KEGG" id="tbn:TBH_C2859"/>
<feature type="binding site" evidence="10">
    <location>
        <position position="231"/>
    </location>
    <ligand>
        <name>Mg(2+)</name>
        <dbReference type="ChEBI" id="CHEBI:18420"/>
    </ligand>
</feature>
<dbReference type="InterPro" id="IPR027266">
    <property type="entry name" value="TrmE/GcvT-like"/>
</dbReference>
<feature type="binding site" evidence="10">
    <location>
        <position position="227"/>
    </location>
    <ligand>
        <name>K(+)</name>
        <dbReference type="ChEBI" id="CHEBI:29103"/>
    </ligand>
</feature>
<feature type="domain" description="TrmE-type G" evidence="12">
    <location>
        <begin position="217"/>
        <end position="373"/>
    </location>
</feature>
<feature type="binding site" evidence="10">
    <location>
        <position position="251"/>
    </location>
    <ligand>
        <name>K(+)</name>
        <dbReference type="ChEBI" id="CHEBI:29103"/>
    </ligand>
</feature>
<feature type="binding site" evidence="10">
    <location>
        <position position="252"/>
    </location>
    <ligand>
        <name>Mg(2+)</name>
        <dbReference type="ChEBI" id="CHEBI:18420"/>
    </ligand>
</feature>
<dbReference type="SUPFAM" id="SSF52540">
    <property type="entry name" value="P-loop containing nucleoside triphosphate hydrolases"/>
    <property type="match status" value="1"/>
</dbReference>
<comment type="cofactor">
    <cofactor evidence="10">
        <name>K(+)</name>
        <dbReference type="ChEBI" id="CHEBI:29103"/>
    </cofactor>
    <text evidence="10">Binds 1 potassium ion per subunit.</text>
</comment>
<dbReference type="NCBIfam" id="NF003661">
    <property type="entry name" value="PRK05291.1-3"/>
    <property type="match status" value="1"/>
</dbReference>
<feature type="binding site" evidence="10">
    <location>
        <position position="246"/>
    </location>
    <ligand>
        <name>K(+)</name>
        <dbReference type="ChEBI" id="CHEBI:29103"/>
    </ligand>
</feature>
<dbReference type="EC" id="3.6.-.-" evidence="10"/>
<comment type="similarity">
    <text evidence="1 10 11">Belongs to the TRAFAC class TrmE-Era-EngA-EngB-Septin-like GTPase superfamily. TrmE GTPase family.</text>
</comment>
<dbReference type="NCBIfam" id="TIGR00450">
    <property type="entry name" value="mnmE_trmE_thdF"/>
    <property type="match status" value="1"/>
</dbReference>
<feature type="binding site" evidence="10">
    <location>
        <position position="121"/>
    </location>
    <ligand>
        <name>(6S)-5-formyl-5,6,7,8-tetrahydrofolate</name>
        <dbReference type="ChEBI" id="CHEBI:57457"/>
    </ligand>
</feature>
<dbReference type="Gene3D" id="1.20.120.430">
    <property type="entry name" value="tRNA modification GTPase MnmE domain 2"/>
    <property type="match status" value="1"/>
</dbReference>
<keyword evidence="14" id="KW-1185">Reference proteome</keyword>
<comment type="function">
    <text evidence="10">Exhibits a very high intrinsic GTPase hydrolysis rate. Involved in the addition of a carboxymethylaminomethyl (cmnm) group at the wobble position (U34) of certain tRNAs, forming tRNA-cmnm(5)s(2)U34.</text>
</comment>
<feature type="binding site" evidence="10">
    <location>
        <position position="82"/>
    </location>
    <ligand>
        <name>(6S)-5-formyl-5,6,7,8-tetrahydrofolate</name>
        <dbReference type="ChEBI" id="CHEBI:57457"/>
    </ligand>
</feature>
<dbReference type="OrthoDB" id="9805918at2"/>
<evidence type="ECO:0000313" key="14">
    <source>
        <dbReference type="Proteomes" id="UP000031631"/>
    </source>
</evidence>
<keyword evidence="8 10" id="KW-0630">Potassium</keyword>
<dbReference type="InterPro" id="IPR018948">
    <property type="entry name" value="GTP-bd_TrmE_N"/>
</dbReference>
<evidence type="ECO:0000256" key="3">
    <source>
        <dbReference type="ARBA" id="ARBA00022694"/>
    </source>
</evidence>
<dbReference type="GO" id="GO:0002098">
    <property type="term" value="P:tRNA wobble uridine modification"/>
    <property type="evidence" value="ECO:0007669"/>
    <property type="project" value="TreeGrafter"/>
</dbReference>
<keyword evidence="6 10" id="KW-0378">Hydrolase</keyword>
<dbReference type="InterPro" id="IPR027368">
    <property type="entry name" value="MnmE_dom2"/>
</dbReference>
<dbReference type="AlphaFoldDB" id="A0A7U6JLK5"/>
<feature type="binding site" evidence="10">
    <location>
        <position position="450"/>
    </location>
    <ligand>
        <name>(6S)-5-formyl-5,6,7,8-tetrahydrofolate</name>
        <dbReference type="ChEBI" id="CHEBI:57457"/>
    </ligand>
</feature>
<sequence length="450" mass="48761">MSTHSHDTIAAIATPAGRGGVGIVRISGRNALDIGREITRLSPIPRHAHYGDFLDASGQVIDQGILLYFKAPHSFTGEDVIELQGHGGPVVMDMLLDRCLKLGARLAHPGEFSERAYLNDRMDLTQAEAVADLIDAETSTAARLATRSLQGSFSTAINELLESLVHLRMYVEAAIDFPEEEIDFLSDGKVSTDLHAVIDNISKVRAKARTGRILRDGINLVIAGEPNAGKSSLLNALAGVDSAIVTEIPGTTRDLLREHIQLGGVPIHLVDTAGLRDTEDQVEREGVRRAREALQGADRLLWVYDAATDPRNQGLEQARLPQGIPVTLVRNKVDKIGETPGQGQQQGRDEIRLSARTGDGIGLLKEHLLASMGFQGAENTEYLARRRHLDAIDRALAALENGRIALERHQAGELLAEDLRQAQQALSEITGDFSADDLLGEIFSSFCIGK</sequence>
<dbReference type="GO" id="GO:0005829">
    <property type="term" value="C:cytosol"/>
    <property type="evidence" value="ECO:0007669"/>
    <property type="project" value="TreeGrafter"/>
</dbReference>
<dbReference type="InterPro" id="IPR025867">
    <property type="entry name" value="MnmE_helical"/>
</dbReference>
<dbReference type="InterPro" id="IPR005225">
    <property type="entry name" value="Small_GTP-bd"/>
</dbReference>
<evidence type="ECO:0000313" key="13">
    <source>
        <dbReference type="EMBL" id="BAO45760.1"/>
    </source>
</evidence>
<evidence type="ECO:0000256" key="7">
    <source>
        <dbReference type="ARBA" id="ARBA00022842"/>
    </source>
</evidence>
<evidence type="ECO:0000256" key="8">
    <source>
        <dbReference type="ARBA" id="ARBA00022958"/>
    </source>
</evidence>
<comment type="subunit">
    <text evidence="10">Homodimer. Heterotetramer of two MnmE and two MnmG subunits.</text>
</comment>
<dbReference type="GO" id="GO:0046872">
    <property type="term" value="F:metal ion binding"/>
    <property type="evidence" value="ECO:0007669"/>
    <property type="project" value="UniProtKB-KW"/>
</dbReference>
<feature type="binding site" evidence="10">
    <location>
        <position position="248"/>
    </location>
    <ligand>
        <name>K(+)</name>
        <dbReference type="ChEBI" id="CHEBI:29103"/>
    </ligand>
</feature>
<evidence type="ECO:0000256" key="4">
    <source>
        <dbReference type="ARBA" id="ARBA00022723"/>
    </source>
</evidence>
<dbReference type="NCBIfam" id="TIGR00231">
    <property type="entry name" value="small_GTP"/>
    <property type="match status" value="1"/>
</dbReference>
<dbReference type="PANTHER" id="PTHR42714:SF2">
    <property type="entry name" value="TRNA MODIFICATION GTPASE GTPBP3, MITOCHONDRIAL"/>
    <property type="match status" value="1"/>
</dbReference>
<dbReference type="EMBL" id="AP012273">
    <property type="protein sequence ID" value="BAO45760.1"/>
    <property type="molecule type" value="Genomic_DNA"/>
</dbReference>
<keyword evidence="9 10" id="KW-0342">GTP-binding</keyword>